<dbReference type="AlphaFoldDB" id="A0A3P6SLP2"/>
<sequence>MRNILLSTIWFHILEMTHRCNGCLATSTVIPPKQRSTTYNPRTPTTTLAPNIQCFPIARLKRDSPSSASTEATNLSNLPKNCFPIDYLKNAIAEMKAGLTQTDSPNSESKVEEGRHFPLSISKHPAIAIEHSTINDHSDNNELSSSHHSAGKLCQDFEWDGPIYHYNRTLKMKVPYCYKYVASIDEETDELSRLAQKSARAKCRSYSGQSGGPSDLVSIHSNEENYDLQNTLSFFGWESAWIGLAYDNARTTWHWIDGTALSFSKLSLRNPTQHCAVLLVNGSWISDDCKSSTVSHFICKKRAIA</sequence>
<dbReference type="InterPro" id="IPR016187">
    <property type="entry name" value="CTDL_fold"/>
</dbReference>
<feature type="domain" description="C-type lectin" evidence="2">
    <location>
        <begin position="176"/>
        <end position="289"/>
    </location>
</feature>
<feature type="signal peptide" evidence="1">
    <location>
        <begin position="1"/>
        <end position="22"/>
    </location>
</feature>
<dbReference type="Gene3D" id="3.10.100.10">
    <property type="entry name" value="Mannose-Binding Protein A, subunit A"/>
    <property type="match status" value="1"/>
</dbReference>
<evidence type="ECO:0000313" key="4">
    <source>
        <dbReference type="Proteomes" id="UP000277928"/>
    </source>
</evidence>
<dbReference type="OrthoDB" id="5800814at2759"/>
<dbReference type="PANTHER" id="PTHR22803">
    <property type="entry name" value="MANNOSE, PHOSPHOLIPASE, LECTIN RECEPTOR RELATED"/>
    <property type="match status" value="1"/>
</dbReference>
<keyword evidence="4" id="KW-1185">Reference proteome</keyword>
<dbReference type="SMART" id="SM00034">
    <property type="entry name" value="CLECT"/>
    <property type="match status" value="1"/>
</dbReference>
<name>A0A3P6SLP2_LITSI</name>
<proteinExistence type="predicted"/>
<dbReference type="InterPro" id="IPR050111">
    <property type="entry name" value="C-type_lectin/snaclec_domain"/>
</dbReference>
<dbReference type="OMA" id="PYCYKYV"/>
<dbReference type="EMBL" id="UYRX01000016">
    <property type="protein sequence ID" value="VDK68990.1"/>
    <property type="molecule type" value="Genomic_DNA"/>
</dbReference>
<dbReference type="Pfam" id="PF00059">
    <property type="entry name" value="Lectin_C"/>
    <property type="match status" value="1"/>
</dbReference>
<accession>A0A3P6SLP2</accession>
<dbReference type="SUPFAM" id="SSF56436">
    <property type="entry name" value="C-type lectin-like"/>
    <property type="match status" value="1"/>
</dbReference>
<dbReference type="InterPro" id="IPR001304">
    <property type="entry name" value="C-type_lectin-like"/>
</dbReference>
<dbReference type="CDD" id="cd00037">
    <property type="entry name" value="CLECT"/>
    <property type="match status" value="1"/>
</dbReference>
<evidence type="ECO:0000259" key="2">
    <source>
        <dbReference type="PROSITE" id="PS50041"/>
    </source>
</evidence>
<dbReference type="Proteomes" id="UP000277928">
    <property type="component" value="Unassembled WGS sequence"/>
</dbReference>
<organism evidence="3 4">
    <name type="scientific">Litomosoides sigmodontis</name>
    <name type="common">Filarial nematode worm</name>
    <dbReference type="NCBI Taxonomy" id="42156"/>
    <lineage>
        <taxon>Eukaryota</taxon>
        <taxon>Metazoa</taxon>
        <taxon>Ecdysozoa</taxon>
        <taxon>Nematoda</taxon>
        <taxon>Chromadorea</taxon>
        <taxon>Rhabditida</taxon>
        <taxon>Spirurina</taxon>
        <taxon>Spiruromorpha</taxon>
        <taxon>Filarioidea</taxon>
        <taxon>Onchocercidae</taxon>
        <taxon>Litomosoides</taxon>
    </lineage>
</organism>
<evidence type="ECO:0000313" key="3">
    <source>
        <dbReference type="EMBL" id="VDK68990.1"/>
    </source>
</evidence>
<dbReference type="InterPro" id="IPR016186">
    <property type="entry name" value="C-type_lectin-like/link_sf"/>
</dbReference>
<protein>
    <recommendedName>
        <fullName evidence="2">C-type lectin domain-containing protein</fullName>
    </recommendedName>
</protein>
<dbReference type="PROSITE" id="PS50041">
    <property type="entry name" value="C_TYPE_LECTIN_2"/>
    <property type="match status" value="1"/>
</dbReference>
<dbReference type="STRING" id="42156.A0A3P6SLP2"/>
<gene>
    <name evidence="3" type="ORF">NLS_LOCUS625</name>
</gene>
<feature type="chain" id="PRO_5018160188" description="C-type lectin domain-containing protein" evidence="1">
    <location>
        <begin position="23"/>
        <end position="305"/>
    </location>
</feature>
<keyword evidence="1" id="KW-0732">Signal</keyword>
<reference evidence="3 4" key="1">
    <citation type="submission" date="2018-08" db="EMBL/GenBank/DDBJ databases">
        <authorList>
            <person name="Laetsch R D."/>
            <person name="Stevens L."/>
            <person name="Kumar S."/>
            <person name="Blaxter L. M."/>
        </authorList>
    </citation>
    <scope>NUCLEOTIDE SEQUENCE [LARGE SCALE GENOMIC DNA]</scope>
</reference>
<evidence type="ECO:0000256" key="1">
    <source>
        <dbReference type="SAM" id="SignalP"/>
    </source>
</evidence>